<keyword evidence="5" id="KW-0249">Electron transport</keyword>
<dbReference type="InterPro" id="IPR003741">
    <property type="entry name" value="LUD_dom"/>
</dbReference>
<dbReference type="GO" id="GO:0046872">
    <property type="term" value="F:metal ion binding"/>
    <property type="evidence" value="ECO:0007669"/>
    <property type="project" value="UniProtKB-KW"/>
</dbReference>
<dbReference type="Pfam" id="PF13183">
    <property type="entry name" value="Fer4_8"/>
    <property type="match status" value="1"/>
</dbReference>
<evidence type="ECO:0000256" key="6">
    <source>
        <dbReference type="ARBA" id="ARBA00023004"/>
    </source>
</evidence>
<evidence type="ECO:0000313" key="10">
    <source>
        <dbReference type="EMBL" id="AXE39925.1"/>
    </source>
</evidence>
<evidence type="ECO:0000256" key="7">
    <source>
        <dbReference type="ARBA" id="ARBA00023014"/>
    </source>
</evidence>
<keyword evidence="6" id="KW-0408">Iron</keyword>
<keyword evidence="2" id="KW-0004">4Fe-4S</keyword>
<dbReference type="InterPro" id="IPR004452">
    <property type="entry name" value="LutB/LldF"/>
</dbReference>
<evidence type="ECO:0000256" key="1">
    <source>
        <dbReference type="ARBA" id="ARBA00022448"/>
    </source>
</evidence>
<feature type="domain" description="4Fe-4S ferredoxin-type" evidence="9">
    <location>
        <begin position="337"/>
        <end position="407"/>
    </location>
</feature>
<keyword evidence="4" id="KW-0677">Repeat</keyword>
<organism evidence="10 11">
    <name type="scientific">Acidipropionibacterium virtanenii</name>
    <dbReference type="NCBI Taxonomy" id="2057246"/>
    <lineage>
        <taxon>Bacteria</taxon>
        <taxon>Bacillati</taxon>
        <taxon>Actinomycetota</taxon>
        <taxon>Actinomycetes</taxon>
        <taxon>Propionibacteriales</taxon>
        <taxon>Propionibacteriaceae</taxon>
        <taxon>Acidipropionibacterium</taxon>
    </lineage>
</organism>
<dbReference type="SUPFAM" id="SSF54862">
    <property type="entry name" value="4Fe-4S ferredoxins"/>
    <property type="match status" value="1"/>
</dbReference>
<evidence type="ECO:0000256" key="3">
    <source>
        <dbReference type="ARBA" id="ARBA00022723"/>
    </source>
</evidence>
<dbReference type="InterPro" id="IPR017896">
    <property type="entry name" value="4Fe4S_Fe-S-bd"/>
</dbReference>
<dbReference type="RefSeq" id="WP_114045725.1">
    <property type="nucleotide sequence ID" value="NZ_CP025198.1"/>
</dbReference>
<accession>A0A344UXC7</accession>
<dbReference type="EMBL" id="CP025198">
    <property type="protein sequence ID" value="AXE39925.1"/>
    <property type="molecule type" value="Genomic_DNA"/>
</dbReference>
<dbReference type="NCBIfam" id="TIGR00273">
    <property type="entry name" value="LutB/LldF family L-lactate oxidation iron-sulfur protein"/>
    <property type="match status" value="1"/>
</dbReference>
<dbReference type="PANTHER" id="PTHR47153">
    <property type="entry name" value="LACTATE UTILIZATION PROTEIN B"/>
    <property type="match status" value="1"/>
</dbReference>
<reference evidence="10 11" key="1">
    <citation type="submission" date="2017-12" db="EMBL/GenBank/DDBJ databases">
        <title>The whole genome sequence of the Acidipropionibacterium virtanenii sp. nov. type strain JS278.</title>
        <authorList>
            <person name="Laine P."/>
            <person name="Deptula P."/>
            <person name="Varmanen P."/>
            <person name="Auvinen P."/>
        </authorList>
    </citation>
    <scope>NUCLEOTIDE SEQUENCE [LARGE SCALE GENOMIC DNA]</scope>
    <source>
        <strain evidence="10 11">JS278</strain>
    </source>
</reference>
<dbReference type="KEGG" id="acij:JS278_02790"/>
<evidence type="ECO:0000256" key="4">
    <source>
        <dbReference type="ARBA" id="ARBA00022737"/>
    </source>
</evidence>
<dbReference type="AlphaFoldDB" id="A0A344UXC7"/>
<proteinExistence type="predicted"/>
<gene>
    <name evidence="10" type="primary">lutB</name>
    <name evidence="10" type="ORF">JS278_02790</name>
</gene>
<dbReference type="SUPFAM" id="SSF100950">
    <property type="entry name" value="NagB/RpiA/CoA transferase-like"/>
    <property type="match status" value="1"/>
</dbReference>
<keyword evidence="11" id="KW-1185">Reference proteome</keyword>
<protein>
    <submittedName>
        <fullName evidence="10">Lactate utilization protein B</fullName>
    </submittedName>
</protein>
<evidence type="ECO:0000259" key="9">
    <source>
        <dbReference type="Pfam" id="PF13183"/>
    </source>
</evidence>
<feature type="domain" description="LUD" evidence="8">
    <location>
        <begin position="94"/>
        <end position="321"/>
    </location>
</feature>
<name>A0A344UXC7_9ACTN</name>
<dbReference type="Pfam" id="PF02589">
    <property type="entry name" value="LUD_dom"/>
    <property type="match status" value="1"/>
</dbReference>
<evidence type="ECO:0000256" key="2">
    <source>
        <dbReference type="ARBA" id="ARBA00022485"/>
    </source>
</evidence>
<dbReference type="InterPro" id="IPR037171">
    <property type="entry name" value="NagB/RpiA_transferase-like"/>
</dbReference>
<keyword evidence="7" id="KW-0411">Iron-sulfur</keyword>
<dbReference type="InterPro" id="IPR009051">
    <property type="entry name" value="Helical_ferredxn"/>
</dbReference>
<keyword evidence="1" id="KW-0813">Transport</keyword>
<dbReference type="Gene3D" id="1.10.1060.10">
    <property type="entry name" value="Alpha-helical ferredoxin"/>
    <property type="match status" value="1"/>
</dbReference>
<dbReference type="PROSITE" id="PS00198">
    <property type="entry name" value="4FE4S_FER_1"/>
    <property type="match status" value="2"/>
</dbReference>
<dbReference type="InterPro" id="IPR017900">
    <property type="entry name" value="4Fe4S_Fe_S_CS"/>
</dbReference>
<dbReference type="GO" id="GO:0051539">
    <property type="term" value="F:4 iron, 4 sulfur cluster binding"/>
    <property type="evidence" value="ECO:0007669"/>
    <property type="project" value="UniProtKB-KW"/>
</dbReference>
<dbReference type="Gene3D" id="3.40.50.10420">
    <property type="entry name" value="NagB/RpiA/CoA transferase-like"/>
    <property type="match status" value="1"/>
</dbReference>
<keyword evidence="3" id="KW-0479">Metal-binding</keyword>
<dbReference type="PANTHER" id="PTHR47153:SF2">
    <property type="entry name" value="LACTATE UTILIZATION PROTEIN B"/>
    <property type="match status" value="1"/>
</dbReference>
<evidence type="ECO:0000256" key="5">
    <source>
        <dbReference type="ARBA" id="ARBA00022982"/>
    </source>
</evidence>
<evidence type="ECO:0000313" key="11">
    <source>
        <dbReference type="Proteomes" id="UP000251995"/>
    </source>
</evidence>
<dbReference type="InterPro" id="IPR024185">
    <property type="entry name" value="FTHF_cligase-like_sf"/>
</dbReference>
<dbReference type="GO" id="GO:0006089">
    <property type="term" value="P:lactate metabolic process"/>
    <property type="evidence" value="ECO:0007669"/>
    <property type="project" value="InterPro"/>
</dbReference>
<dbReference type="OrthoDB" id="9782337at2"/>
<evidence type="ECO:0000259" key="8">
    <source>
        <dbReference type="Pfam" id="PF02589"/>
    </source>
</evidence>
<dbReference type="Proteomes" id="UP000251995">
    <property type="component" value="Chromosome"/>
</dbReference>
<sequence>MGTELRRITEGNHGVARLTPAPDNGGTFLGMPKFQKAVKTELELSVQRKNMRNATTTIRNKRALRVSESPDWEELRDAATAIKNRVSRHLDYYLEEAEKNLEAHGVHVHWARDGEEANRIVAEIAKAKGVDEVVKIKSITTQETDLNEYLEEQGIAAWETDLAELIVQLGHDRPSHIVVPAIHRNRAEVREIFLREMKNYGRPAPEDVSENPPELAGAARLHLREKFLRAKMAVSGGNFVCADTGSLVIVESEGNGRMCLTLPDTLVSMVGIEKVLPSFDDLEVFLKLLPRSATGERMNPYNSVWSGVTEGDGPQEQHVIFMDNGRTDVLADKVGREVLRCIRCASCINTCPVYERAGGHAYGSVYPGPIGISLTPQLRGVDDPVDRGMPYACSLCGACNDVCPVKIPFTDIILHLRNRVADAEKADRFGHDAEGTVERNLMKTAGWIFGSAKRFEGVQMATRGAGKALRGKPLGPIPVPVAERWLKYRDVEAPPTETFRSWWKKNRQEGK</sequence>